<feature type="repeat" description="WD" evidence="13">
    <location>
        <begin position="1718"/>
        <end position="1760"/>
    </location>
</feature>
<dbReference type="FunFam" id="2.130.10.10:FF:000090">
    <property type="entry name" value="E3 ubiquitin-protein ligase RFWD2 isoform X1"/>
    <property type="match status" value="1"/>
</dbReference>
<evidence type="ECO:0000256" key="11">
    <source>
        <dbReference type="ARBA" id="ARBA00023242"/>
    </source>
</evidence>
<dbReference type="PROSITE" id="PS50082">
    <property type="entry name" value="WD_REPEATS_2"/>
    <property type="match status" value="2"/>
</dbReference>
<keyword evidence="6 14" id="KW-0547">Nucleotide-binding</keyword>
<dbReference type="SMART" id="SM00320">
    <property type="entry name" value="WD40"/>
    <property type="match status" value="7"/>
</dbReference>
<dbReference type="GO" id="GO:0009640">
    <property type="term" value="P:photomorphogenesis"/>
    <property type="evidence" value="ECO:0007669"/>
    <property type="project" value="InterPro"/>
</dbReference>
<evidence type="ECO:0000256" key="2">
    <source>
        <dbReference type="ARBA" id="ARBA00022527"/>
    </source>
</evidence>
<evidence type="ECO:0000259" key="17">
    <source>
        <dbReference type="PROSITE" id="PS50011"/>
    </source>
</evidence>
<dbReference type="SMART" id="SM00220">
    <property type="entry name" value="S_TKc"/>
    <property type="match status" value="1"/>
</dbReference>
<feature type="domain" description="Protein kinase" evidence="17">
    <location>
        <begin position="1019"/>
        <end position="1418"/>
    </location>
</feature>
<keyword evidence="2" id="KW-0723">Serine/threonine-protein kinase</keyword>
<protein>
    <recommendedName>
        <fullName evidence="17">Protein kinase domain-containing protein</fullName>
    </recommendedName>
</protein>
<name>A0A5N5KWW3_9ROSI</name>
<evidence type="ECO:0000256" key="7">
    <source>
        <dbReference type="ARBA" id="ARBA00022777"/>
    </source>
</evidence>
<proteinExistence type="predicted"/>
<evidence type="ECO:0000313" key="19">
    <source>
        <dbReference type="Proteomes" id="UP000326939"/>
    </source>
</evidence>
<keyword evidence="10" id="KW-0175">Coiled coil</keyword>
<keyword evidence="16" id="KW-0472">Membrane</keyword>
<dbReference type="PROSITE" id="PS00108">
    <property type="entry name" value="PROTEIN_KINASE_ST"/>
    <property type="match status" value="1"/>
</dbReference>
<feature type="compositionally biased region" description="Basic and acidic residues" evidence="15">
    <location>
        <begin position="603"/>
        <end position="616"/>
    </location>
</feature>
<dbReference type="InterPro" id="IPR008271">
    <property type="entry name" value="Ser/Thr_kinase_AS"/>
</dbReference>
<evidence type="ECO:0000256" key="12">
    <source>
        <dbReference type="ARBA" id="ARBA00084091"/>
    </source>
</evidence>
<evidence type="ECO:0000256" key="16">
    <source>
        <dbReference type="SAM" id="Phobius"/>
    </source>
</evidence>
<feature type="compositionally biased region" description="Basic and acidic residues" evidence="15">
    <location>
        <begin position="642"/>
        <end position="653"/>
    </location>
</feature>
<dbReference type="PROSITE" id="PS00678">
    <property type="entry name" value="WD_REPEATS_1"/>
    <property type="match status" value="1"/>
</dbReference>
<evidence type="ECO:0000256" key="5">
    <source>
        <dbReference type="ARBA" id="ARBA00022737"/>
    </source>
</evidence>
<dbReference type="InterPro" id="IPR013320">
    <property type="entry name" value="ConA-like_dom_sf"/>
</dbReference>
<evidence type="ECO:0000256" key="4">
    <source>
        <dbReference type="ARBA" id="ARBA00022679"/>
    </source>
</evidence>
<evidence type="ECO:0000256" key="6">
    <source>
        <dbReference type="ARBA" id="ARBA00022741"/>
    </source>
</evidence>
<dbReference type="FunFam" id="1.10.510.10:FF:000043">
    <property type="entry name" value="probable serine/threonine-protein kinase At1g54610"/>
    <property type="match status" value="1"/>
</dbReference>
<dbReference type="PROSITE" id="PS00107">
    <property type="entry name" value="PROTEIN_KINASE_ATP"/>
    <property type="match status" value="1"/>
</dbReference>
<feature type="repeat" description="WD" evidence="13">
    <location>
        <begin position="1804"/>
        <end position="1844"/>
    </location>
</feature>
<keyword evidence="7" id="KW-0418">Kinase</keyword>
<keyword evidence="4" id="KW-0808">Transferase</keyword>
<dbReference type="PANTHER" id="PTHR44218">
    <property type="entry name" value="PROTEIN SPA1-RELATED 2"/>
    <property type="match status" value="1"/>
</dbReference>
<dbReference type="CDD" id="cd07840">
    <property type="entry name" value="STKc_CDK9_like"/>
    <property type="match status" value="1"/>
</dbReference>
<dbReference type="EMBL" id="VDCV01000011">
    <property type="protein sequence ID" value="KAB5534621.1"/>
    <property type="molecule type" value="Genomic_DNA"/>
</dbReference>
<dbReference type="Pfam" id="PF00400">
    <property type="entry name" value="WD40"/>
    <property type="match status" value="3"/>
</dbReference>
<keyword evidence="19" id="KW-1185">Reference proteome</keyword>
<feature type="region of interest" description="Disordered" evidence="15">
    <location>
        <begin position="587"/>
        <end position="711"/>
    </location>
</feature>
<comment type="subcellular location">
    <subcellularLocation>
        <location evidence="1">Nucleus</location>
    </subcellularLocation>
</comment>
<sequence>MGCNCCKPSAIEDSKESPRERLSNKASSDLRVSRATSSRREEAYRAKDRCDSNDGRAMLIDKQVNGSLRVHEGEHVEVKRDKPEYAVVQHPGMGSIPKATEGEQVAAGWPSWLATVAGEAIKGWLPRRADSFEKLDKLEFSYLARLQYWKIGIIPESKSVEKFVIKKWMHVNNLNSWGLVLRTSGILFWLIWQNLFKYLVLMDEAICMSPFVYMFKSVSCPFYLNVGQGGDNSRSFFQFLQLTSACRMVPPSLFFLSAVVVFGLRLHACLFWFPHLMISMLMQIGQGTYSNVYRARDLDQKKIVALKKVRFDNLEPESVRFMAREIHILRRLDHPNVIKLEGLVTSRMSCSLYLVFEYMEHDLAGLAAHPGLKFTEAQVKCYMQQLLRGLDHCHSHGVLHRDIKGSNLLIDNNGILKIADFGLASFYDPARVQPLTSRVVTLWYRPPELLLGATYYGMAVDLWSTGCILAELYAGKPIMPGRTEVEQLHKIFKLCGSPSEDYWRKSKLPHATIFKPQQPYRRCVADTFKEFPPPALALMETLLSIDPADRGSAASALRSEFFITKPLPCDPSSLPKYPPSKEFDAKMRDEEARRQGATGSKGQKPDMERRGQRESRAVPAPDANAELVLSMQKRHGQSNSKSRSEKFNPHPEEVASGFPIDPPRPSQAAESNMDPQGHQHKRASHSGPLSHRSAWAKAGSNPDDAPKIATGADLSTMSSLVAARRSLLSEDHKERSGLSQQEVPKLMARFPGSLKETSESFAQQDPKHLSQGGAGSHQKEDGRNSSKNPVLLGYGSRGHKTHYSGPLIVPSGNMDQMLKDHDRQIQEAVRRARLDKARRSCNLTLFLSLETQVLLVGPSTTQVFHKIPELLKAFALRVVLFHFSITPFKNSLPRYDLVCIFMASLGTEVIVIIPPVLQAPRISGRDMHPVLLHNTNDGNRPPTAMLTNFAKTNWPFKELKLHVGENCTVWIDYMNYEFSVTKVPSLIVKPRKPLINFPLDLSEVLIDEMQDGLAGSERSILGATTGTGVWDSILKRVSKISPFPFLDILVLVSDFLCPRGVAMEGSSKSAWQKSDSHREFNTSVVSNRNLRSAFHNSGFRKERSDRVVLARQNLKNQAGTLSGACEDEAAVDRFVQTIEWNDVSLRHWLDKPQRSVNEFECLHIFRQVVEVVNAAHSQGIVVHNVRPSCFVMSSFNHVSFIESASCSDSGSDSMDDGLNSQTMEVKNSSSSFPYDMLQQRCRLQSEDFPPASTATNTLSEASCMQSSLVYAPDVPFVEDTEEHKVLDMRNVEHEEERKQPFPMKQILLMESSWYTSPEEVAGSPSSCASDIYGLGVLLFELFCPFTSSEDKSRTMSSLRHRVLPPQLLLKWSKEASFCLCELLQSEFLNEPINNLEEREAATQLRERIEEQELLLEFLLLIQQRKQDAADKLQDTISLLCSDIEEVTKHQVFLKKKGDTCKERGEGGHLTSNIPALNAVDIDDSSSLGSRKRFRPVLEVHNVEKCDDNLNQGQDSDTFVESQESPLIGSSRLMKNFKKLESAYFLTRCRPVRPPGKPSFVRNLPVISDGRISNVATERSSINSIAPKQQFTEGRRSGWISPFLEGLCKYLSFSKLEVKADLKQGDLLNSSNLVCSISFDRDGEFFATAGVNKKIKVFECDTIINEARDIHYPVVEMVCRSKLSSICWNSYIKSQLASSNFEGVVQVWDVTRSQVVTEMREHERRVWSVDFSSVDPTLLASGSDDGSVKLWSINQGVSIGSIKTKANICSVQFPLDSSRSIAFGSADHRIYYYDLRNSKVPLCTLMGHNKTVSYVKFVDMTNLVSASTDNTLKLWDLSMGTSRVIDSPIQSFTGHMNSKNFVGLSVANGYIATGSETNEVFVYHKAFPMPVLSYKFNNTDPLSGQEMDDASQFISSVCWRGQSSTLVAANSTGNIKILEMV</sequence>
<evidence type="ECO:0000256" key="1">
    <source>
        <dbReference type="ARBA" id="ARBA00004123"/>
    </source>
</evidence>
<feature type="transmembrane region" description="Helical" evidence="16">
    <location>
        <begin position="253"/>
        <end position="273"/>
    </location>
</feature>
<dbReference type="SUPFAM" id="SSF50978">
    <property type="entry name" value="WD40 repeat-like"/>
    <property type="match status" value="1"/>
</dbReference>
<keyword evidence="3 13" id="KW-0853">WD repeat</keyword>
<dbReference type="GO" id="GO:0005634">
    <property type="term" value="C:nucleus"/>
    <property type="evidence" value="ECO:0007669"/>
    <property type="project" value="UniProtKB-SubCell"/>
</dbReference>
<dbReference type="Pfam" id="PF00069">
    <property type="entry name" value="Pkinase"/>
    <property type="match status" value="1"/>
</dbReference>
<feature type="compositionally biased region" description="Basic and acidic residues" evidence="15">
    <location>
        <begin position="10"/>
        <end position="23"/>
    </location>
</feature>
<feature type="region of interest" description="Disordered" evidence="15">
    <location>
        <begin position="1"/>
        <end position="48"/>
    </location>
</feature>
<dbReference type="InterPro" id="IPR020472">
    <property type="entry name" value="WD40_PAC1"/>
</dbReference>
<keyword evidence="16" id="KW-1133">Transmembrane helix</keyword>
<evidence type="ECO:0000256" key="15">
    <source>
        <dbReference type="SAM" id="MobiDB-lite"/>
    </source>
</evidence>
<reference evidence="19" key="1">
    <citation type="journal article" date="2019" name="Gigascience">
        <title>De novo genome assembly of the endangered Acer yangbiense, a plant species with extremely small populations endemic to Yunnan Province, China.</title>
        <authorList>
            <person name="Yang J."/>
            <person name="Wariss H.M."/>
            <person name="Tao L."/>
            <person name="Zhang R."/>
            <person name="Yun Q."/>
            <person name="Hollingsworth P."/>
            <person name="Dao Z."/>
            <person name="Luo G."/>
            <person name="Guo H."/>
            <person name="Ma Y."/>
            <person name="Sun W."/>
        </authorList>
    </citation>
    <scope>NUCLEOTIDE SEQUENCE [LARGE SCALE GENOMIC DNA]</scope>
    <source>
        <strain evidence="19">cv. br00</strain>
    </source>
</reference>
<dbReference type="PROSITE" id="PS50011">
    <property type="entry name" value="PROTEIN_KINASE_DOM"/>
    <property type="match status" value="2"/>
</dbReference>
<keyword evidence="11" id="KW-0539">Nucleus</keyword>
<evidence type="ECO:0000313" key="18">
    <source>
        <dbReference type="EMBL" id="KAB5534621.1"/>
    </source>
</evidence>
<feature type="domain" description="Protein kinase" evidence="17">
    <location>
        <begin position="278"/>
        <end position="562"/>
    </location>
</feature>
<dbReference type="Gene3D" id="1.10.510.10">
    <property type="entry name" value="Transferase(Phosphotransferase) domain 1"/>
    <property type="match status" value="2"/>
</dbReference>
<dbReference type="SUPFAM" id="SSF49899">
    <property type="entry name" value="Concanavalin A-like lectins/glucanases"/>
    <property type="match status" value="1"/>
</dbReference>
<dbReference type="InterPro" id="IPR015943">
    <property type="entry name" value="WD40/YVTN_repeat-like_dom_sf"/>
</dbReference>
<dbReference type="InterPro" id="IPR001680">
    <property type="entry name" value="WD40_rpt"/>
</dbReference>
<dbReference type="Gene3D" id="2.130.10.10">
    <property type="entry name" value="YVTN repeat-like/Quinoprotein amine dehydrogenase"/>
    <property type="match status" value="1"/>
</dbReference>
<dbReference type="PANTHER" id="PTHR44218:SF1">
    <property type="entry name" value="PROTEIN SPA1-RELATED 3"/>
    <property type="match status" value="1"/>
</dbReference>
<dbReference type="PRINTS" id="PR00320">
    <property type="entry name" value="GPROTEINBRPT"/>
</dbReference>
<keyword evidence="16" id="KW-0812">Transmembrane</keyword>
<keyword evidence="12" id="KW-0607">Phytochrome signaling pathway</keyword>
<dbReference type="GO" id="GO:0004674">
    <property type="term" value="F:protein serine/threonine kinase activity"/>
    <property type="evidence" value="ECO:0007669"/>
    <property type="project" value="UniProtKB-KW"/>
</dbReference>
<dbReference type="InterPro" id="IPR017441">
    <property type="entry name" value="Protein_kinase_ATP_BS"/>
</dbReference>
<dbReference type="InterPro" id="IPR011009">
    <property type="entry name" value="Kinase-like_dom_sf"/>
</dbReference>
<evidence type="ECO:0000256" key="8">
    <source>
        <dbReference type="ARBA" id="ARBA00022786"/>
    </source>
</evidence>
<feature type="region of interest" description="Disordered" evidence="15">
    <location>
        <begin position="754"/>
        <end position="791"/>
    </location>
</feature>
<dbReference type="SUPFAM" id="SSF56112">
    <property type="entry name" value="Protein kinase-like (PK-like)"/>
    <property type="match status" value="2"/>
</dbReference>
<dbReference type="Gene3D" id="3.30.200.20">
    <property type="entry name" value="Phosphorylase Kinase, domain 1"/>
    <property type="match status" value="1"/>
</dbReference>
<dbReference type="GO" id="GO:0005524">
    <property type="term" value="F:ATP binding"/>
    <property type="evidence" value="ECO:0007669"/>
    <property type="project" value="UniProtKB-UniRule"/>
</dbReference>
<evidence type="ECO:0000256" key="10">
    <source>
        <dbReference type="ARBA" id="ARBA00023054"/>
    </source>
</evidence>
<dbReference type="GO" id="GO:0042802">
    <property type="term" value="F:identical protein binding"/>
    <property type="evidence" value="ECO:0007669"/>
    <property type="project" value="UniProtKB-ARBA"/>
</dbReference>
<organism evidence="18 19">
    <name type="scientific">Salix brachista</name>
    <dbReference type="NCBI Taxonomy" id="2182728"/>
    <lineage>
        <taxon>Eukaryota</taxon>
        <taxon>Viridiplantae</taxon>
        <taxon>Streptophyta</taxon>
        <taxon>Embryophyta</taxon>
        <taxon>Tracheophyta</taxon>
        <taxon>Spermatophyta</taxon>
        <taxon>Magnoliopsida</taxon>
        <taxon>eudicotyledons</taxon>
        <taxon>Gunneridae</taxon>
        <taxon>Pentapetalae</taxon>
        <taxon>rosids</taxon>
        <taxon>fabids</taxon>
        <taxon>Malpighiales</taxon>
        <taxon>Salicaceae</taxon>
        <taxon>Saliceae</taxon>
        <taxon>Salix</taxon>
    </lineage>
</organism>
<dbReference type="Proteomes" id="UP000326939">
    <property type="component" value="Chromosome 11"/>
</dbReference>
<dbReference type="InterPro" id="IPR044630">
    <property type="entry name" value="SPA1/2/3/4"/>
</dbReference>
<comment type="caution">
    <text evidence="18">The sequence shown here is derived from an EMBL/GenBank/DDBJ whole genome shotgun (WGS) entry which is preliminary data.</text>
</comment>
<dbReference type="InterPro" id="IPR036322">
    <property type="entry name" value="WD40_repeat_dom_sf"/>
</dbReference>
<keyword evidence="8" id="KW-0833">Ubl conjugation pathway</keyword>
<dbReference type="PROSITE" id="PS50294">
    <property type="entry name" value="WD_REPEATS_REGION"/>
    <property type="match status" value="2"/>
</dbReference>
<accession>A0A5N5KWW3</accession>
<feature type="compositionally biased region" description="Basic and acidic residues" evidence="15">
    <location>
        <begin position="38"/>
        <end position="48"/>
    </location>
</feature>
<feature type="binding site" evidence="14">
    <location>
        <position position="307"/>
    </location>
    <ligand>
        <name>ATP</name>
        <dbReference type="ChEBI" id="CHEBI:30616"/>
    </ligand>
</feature>
<keyword evidence="9 14" id="KW-0067">ATP-binding</keyword>
<keyword evidence="5" id="KW-0677">Repeat</keyword>
<dbReference type="InterPro" id="IPR000719">
    <property type="entry name" value="Prot_kinase_dom"/>
</dbReference>
<gene>
    <name evidence="18" type="ORF">DKX38_017707</name>
</gene>
<dbReference type="InterPro" id="IPR019775">
    <property type="entry name" value="WD40_repeat_CS"/>
</dbReference>
<dbReference type="FunFam" id="3.30.200.20:FF:000021">
    <property type="entry name" value="probable serine/threonine-protein kinase At1g54610"/>
    <property type="match status" value="1"/>
</dbReference>
<evidence type="ECO:0000256" key="3">
    <source>
        <dbReference type="ARBA" id="ARBA00022574"/>
    </source>
</evidence>
<evidence type="ECO:0000256" key="14">
    <source>
        <dbReference type="PROSITE-ProRule" id="PRU10141"/>
    </source>
</evidence>
<dbReference type="GO" id="GO:0009585">
    <property type="term" value="P:red, far-red light phototransduction"/>
    <property type="evidence" value="ECO:0007669"/>
    <property type="project" value="UniProtKB-KW"/>
</dbReference>
<evidence type="ECO:0000256" key="13">
    <source>
        <dbReference type="PROSITE-ProRule" id="PRU00221"/>
    </source>
</evidence>
<evidence type="ECO:0000256" key="9">
    <source>
        <dbReference type="ARBA" id="ARBA00022840"/>
    </source>
</evidence>